<dbReference type="RefSeq" id="WP_119423303.1">
    <property type="nucleotide sequence ID" value="NZ_QQXK01000002.1"/>
</dbReference>
<evidence type="ECO:0000256" key="8">
    <source>
        <dbReference type="RuleBase" id="RU363032"/>
    </source>
</evidence>
<dbReference type="AlphaFoldDB" id="A0A399JE85"/>
<reference evidence="10 11" key="1">
    <citation type="submission" date="2018-07" db="EMBL/GenBank/DDBJ databases">
        <title>Arthrobacter sp. nov., isolated from raw cow's milk with high bacterial count.</title>
        <authorList>
            <person name="Hahne J."/>
            <person name="Isele D."/>
            <person name="Lipski A."/>
        </authorList>
    </citation>
    <scope>NUCLEOTIDE SEQUENCE [LARGE SCALE GENOMIC DNA]</scope>
    <source>
        <strain evidence="10 11">JZ R-35</strain>
    </source>
</reference>
<keyword evidence="4" id="KW-1003">Cell membrane</keyword>
<evidence type="ECO:0000259" key="9">
    <source>
        <dbReference type="PROSITE" id="PS50928"/>
    </source>
</evidence>
<dbReference type="PANTHER" id="PTHR43848">
    <property type="entry name" value="PUTRESCINE TRANSPORT SYSTEM PERMEASE PROTEIN POTI"/>
    <property type="match status" value="1"/>
</dbReference>
<dbReference type="InterPro" id="IPR051789">
    <property type="entry name" value="Bact_Polyamine_Transport"/>
</dbReference>
<evidence type="ECO:0000256" key="6">
    <source>
        <dbReference type="ARBA" id="ARBA00022989"/>
    </source>
</evidence>
<protein>
    <submittedName>
        <fullName evidence="10">ABC transporter permease</fullName>
    </submittedName>
</protein>
<dbReference type="GO" id="GO:0005886">
    <property type="term" value="C:plasma membrane"/>
    <property type="evidence" value="ECO:0007669"/>
    <property type="project" value="UniProtKB-SubCell"/>
</dbReference>
<evidence type="ECO:0000256" key="3">
    <source>
        <dbReference type="ARBA" id="ARBA00022448"/>
    </source>
</evidence>
<feature type="transmembrane region" description="Helical" evidence="8">
    <location>
        <begin position="192"/>
        <end position="217"/>
    </location>
</feature>
<keyword evidence="5 8" id="KW-0812">Transmembrane</keyword>
<proteinExistence type="inferred from homology"/>
<name>A0A399JE85_9MICC</name>
<dbReference type="Pfam" id="PF00528">
    <property type="entry name" value="BPD_transp_1"/>
    <property type="match status" value="1"/>
</dbReference>
<feature type="transmembrane region" description="Helical" evidence="8">
    <location>
        <begin position="237"/>
        <end position="257"/>
    </location>
</feature>
<organism evidence="10 11">
    <name type="scientific">Galactobacter valiniphilus</name>
    <dbReference type="NCBI Taxonomy" id="2676122"/>
    <lineage>
        <taxon>Bacteria</taxon>
        <taxon>Bacillati</taxon>
        <taxon>Actinomycetota</taxon>
        <taxon>Actinomycetes</taxon>
        <taxon>Micrococcales</taxon>
        <taxon>Micrococcaceae</taxon>
        <taxon>Galactobacter</taxon>
    </lineage>
</organism>
<dbReference type="Gene3D" id="1.10.3720.10">
    <property type="entry name" value="MetI-like"/>
    <property type="match status" value="1"/>
</dbReference>
<keyword evidence="6 8" id="KW-1133">Transmembrane helix</keyword>
<dbReference type="SUPFAM" id="SSF161098">
    <property type="entry name" value="MetI-like"/>
    <property type="match status" value="1"/>
</dbReference>
<comment type="subcellular location">
    <subcellularLocation>
        <location evidence="1 8">Cell membrane</location>
        <topology evidence="1 8">Multi-pass membrane protein</topology>
    </subcellularLocation>
</comment>
<dbReference type="InterPro" id="IPR035906">
    <property type="entry name" value="MetI-like_sf"/>
</dbReference>
<evidence type="ECO:0000256" key="4">
    <source>
        <dbReference type="ARBA" id="ARBA00022475"/>
    </source>
</evidence>
<keyword evidence="11" id="KW-1185">Reference proteome</keyword>
<feature type="transmembrane region" description="Helical" evidence="8">
    <location>
        <begin position="133"/>
        <end position="153"/>
    </location>
</feature>
<dbReference type="EMBL" id="QQXK01000002">
    <property type="protein sequence ID" value="RII43544.1"/>
    <property type="molecule type" value="Genomic_DNA"/>
</dbReference>
<keyword evidence="3 8" id="KW-0813">Transport</keyword>
<gene>
    <name evidence="10" type="ORF">DWB68_01120</name>
</gene>
<keyword evidence="7 8" id="KW-0472">Membrane</keyword>
<feature type="transmembrane region" description="Helical" evidence="8">
    <location>
        <begin position="102"/>
        <end position="121"/>
    </location>
</feature>
<comment type="caution">
    <text evidence="10">The sequence shown here is derived from an EMBL/GenBank/DDBJ whole genome shotgun (WGS) entry which is preliminary data.</text>
</comment>
<dbReference type="Proteomes" id="UP000265419">
    <property type="component" value="Unassembled WGS sequence"/>
</dbReference>
<feature type="transmembrane region" description="Helical" evidence="8">
    <location>
        <begin position="12"/>
        <end position="34"/>
    </location>
</feature>
<dbReference type="PANTHER" id="PTHR43848:SF2">
    <property type="entry name" value="PUTRESCINE TRANSPORT SYSTEM PERMEASE PROTEIN POTI"/>
    <property type="match status" value="1"/>
</dbReference>
<feature type="transmembrane region" description="Helical" evidence="8">
    <location>
        <begin position="71"/>
        <end position="90"/>
    </location>
</feature>
<evidence type="ECO:0000313" key="10">
    <source>
        <dbReference type="EMBL" id="RII43544.1"/>
    </source>
</evidence>
<comment type="similarity">
    <text evidence="2">Belongs to the binding-protein-dependent transport system permease family. CysTW subfamily.</text>
</comment>
<dbReference type="GO" id="GO:0055085">
    <property type="term" value="P:transmembrane transport"/>
    <property type="evidence" value="ECO:0007669"/>
    <property type="project" value="InterPro"/>
</dbReference>
<evidence type="ECO:0000256" key="5">
    <source>
        <dbReference type="ARBA" id="ARBA00022692"/>
    </source>
</evidence>
<evidence type="ECO:0000313" key="11">
    <source>
        <dbReference type="Proteomes" id="UP000265419"/>
    </source>
</evidence>
<feature type="domain" description="ABC transmembrane type-1" evidence="9">
    <location>
        <begin position="65"/>
        <end position="258"/>
    </location>
</feature>
<evidence type="ECO:0000256" key="7">
    <source>
        <dbReference type="ARBA" id="ARBA00023136"/>
    </source>
</evidence>
<dbReference type="InterPro" id="IPR000515">
    <property type="entry name" value="MetI-like"/>
</dbReference>
<evidence type="ECO:0000256" key="1">
    <source>
        <dbReference type="ARBA" id="ARBA00004651"/>
    </source>
</evidence>
<evidence type="ECO:0000256" key="2">
    <source>
        <dbReference type="ARBA" id="ARBA00007069"/>
    </source>
</evidence>
<dbReference type="CDD" id="cd06261">
    <property type="entry name" value="TM_PBP2"/>
    <property type="match status" value="1"/>
</dbReference>
<dbReference type="PROSITE" id="PS50928">
    <property type="entry name" value="ABC_TM1"/>
    <property type="match status" value="1"/>
</dbReference>
<accession>A0A399JE85</accession>
<sequence length="278" mass="30386">MRFSSLSKNTLRALTALIMAAVYVPLALVIMNSFNAATSSSFPVQEFSTKWWVAAWNNQGVREALWTSVKVAFWATLIALILGSMVAFALSRYRFFGRNTVNLLVVLPIALPGIVTGVAFSNTFKNVFEPLSINLGLFSIIVGHATFCIVMVFNNVQARLGQMNRGLEEAAMDMGANVFRTFFQVTFPGFRAAFVAGALLAFALSFDEVVVTTFTAAPGTETLPIWIYNNMARPNQAPVVNVIAAVLILVSMIPVYLSQRLTGADQLERKAAKQRKAA</sequence>